<dbReference type="EMBL" id="CAUYUJ010004369">
    <property type="protein sequence ID" value="CAK0809296.1"/>
    <property type="molecule type" value="Genomic_DNA"/>
</dbReference>
<keyword evidence="4" id="KW-1185">Reference proteome</keyword>
<keyword evidence="2" id="KW-1133">Transmembrane helix</keyword>
<dbReference type="Proteomes" id="UP001189429">
    <property type="component" value="Unassembled WGS sequence"/>
</dbReference>
<feature type="compositionally biased region" description="Low complexity" evidence="1">
    <location>
        <begin position="448"/>
        <end position="483"/>
    </location>
</feature>
<feature type="transmembrane region" description="Helical" evidence="2">
    <location>
        <begin position="89"/>
        <end position="107"/>
    </location>
</feature>
<keyword evidence="2" id="KW-0472">Membrane</keyword>
<evidence type="ECO:0000256" key="1">
    <source>
        <dbReference type="SAM" id="MobiDB-lite"/>
    </source>
</evidence>
<feature type="transmembrane region" description="Helical" evidence="2">
    <location>
        <begin position="113"/>
        <end position="132"/>
    </location>
</feature>
<name>A0ABN9QW19_9DINO</name>
<comment type="caution">
    <text evidence="3">The sequence shown here is derived from an EMBL/GenBank/DDBJ whole genome shotgun (WGS) entry which is preliminary data.</text>
</comment>
<protein>
    <recommendedName>
        <fullName evidence="5">PAS domain-containing protein</fullName>
    </recommendedName>
</protein>
<feature type="region of interest" description="Disordered" evidence="1">
    <location>
        <begin position="441"/>
        <end position="560"/>
    </location>
</feature>
<keyword evidence="2" id="KW-0812">Transmembrane</keyword>
<organism evidence="3 4">
    <name type="scientific">Prorocentrum cordatum</name>
    <dbReference type="NCBI Taxonomy" id="2364126"/>
    <lineage>
        <taxon>Eukaryota</taxon>
        <taxon>Sar</taxon>
        <taxon>Alveolata</taxon>
        <taxon>Dinophyceae</taxon>
        <taxon>Prorocentrales</taxon>
        <taxon>Prorocentraceae</taxon>
        <taxon>Prorocentrum</taxon>
    </lineage>
</organism>
<feature type="transmembrane region" description="Helical" evidence="2">
    <location>
        <begin position="144"/>
        <end position="168"/>
    </location>
</feature>
<reference evidence="3" key="1">
    <citation type="submission" date="2023-10" db="EMBL/GenBank/DDBJ databases">
        <authorList>
            <person name="Chen Y."/>
            <person name="Shah S."/>
            <person name="Dougan E. K."/>
            <person name="Thang M."/>
            <person name="Chan C."/>
        </authorList>
    </citation>
    <scope>NUCLEOTIDE SEQUENCE [LARGE SCALE GENOMIC DNA]</scope>
</reference>
<sequence>MLREPLRGDCCEGFVVRTTTEDPVWRCAFAVGQAVRVWWRQTTGSQYLASPTSRRQFWRYYWISILFWLASWIGLTCAGEVTFGIAEQWFLLSLVLLMLLSLAMTALPTTSVWSDIFITTTFSVMFWMLNVHSPLNGVITQLPVYILVCWALGLHSSCVLYFGISGGICVLHCAPSVDPLILVQAMVVFVPVFFLEWLGTAHFWKLQDLLNVSTDGQLIINRSTGVVVTVTEQVQELLGGSTVGTQFKHFVHSSDRAQIDRLCSTSRGEPWETFLATLHPIDSSKGMPTHEFDACIIPYEITGPLLHFCVQVVGEVRSCDFGTRSEQSPMENSSAAPGSTTLCNSQQTPINTSSATLAQIERHSRQGDSATPVAHQGHQDYGQQSMCRGDEAAPPAEHQGLGLCVGQENSVASSALRERQDDGGTSSNAEDAAWMALHESPDETDASAGRPPRSPAEGAAPPRGPPGASAGSALRRAGLREPAGGPGQGGRGRPNQLLPARAAGPGGGRAPRAPPAGGVGASEAGQVGVPAGSGALGARRSQRSRAPLSGGAVPVRWVSM</sequence>
<gene>
    <name evidence="3" type="ORF">PCOR1329_LOCUS14593</name>
</gene>
<feature type="region of interest" description="Disordered" evidence="1">
    <location>
        <begin position="322"/>
        <end position="348"/>
    </location>
</feature>
<proteinExistence type="predicted"/>
<feature type="transmembrane region" description="Helical" evidence="2">
    <location>
        <begin position="60"/>
        <end position="77"/>
    </location>
</feature>
<feature type="region of interest" description="Disordered" evidence="1">
    <location>
        <begin position="360"/>
        <end position="395"/>
    </location>
</feature>
<evidence type="ECO:0000313" key="4">
    <source>
        <dbReference type="Proteomes" id="UP001189429"/>
    </source>
</evidence>
<evidence type="ECO:0008006" key="5">
    <source>
        <dbReference type="Google" id="ProtNLM"/>
    </source>
</evidence>
<feature type="transmembrane region" description="Helical" evidence="2">
    <location>
        <begin position="180"/>
        <end position="198"/>
    </location>
</feature>
<accession>A0ABN9QW19</accession>
<evidence type="ECO:0000313" key="3">
    <source>
        <dbReference type="EMBL" id="CAK0809296.1"/>
    </source>
</evidence>
<feature type="compositionally biased region" description="Polar residues" evidence="1">
    <location>
        <begin position="324"/>
        <end position="348"/>
    </location>
</feature>
<evidence type="ECO:0000256" key="2">
    <source>
        <dbReference type="SAM" id="Phobius"/>
    </source>
</evidence>